<feature type="region of interest" description="Disordered" evidence="1">
    <location>
        <begin position="85"/>
        <end position="229"/>
    </location>
</feature>
<feature type="region of interest" description="Disordered" evidence="1">
    <location>
        <begin position="287"/>
        <end position="321"/>
    </location>
</feature>
<dbReference type="AlphaFoldDB" id="A0AAW0YYC8"/>
<feature type="region of interest" description="Disordered" evidence="1">
    <location>
        <begin position="41"/>
        <end position="69"/>
    </location>
</feature>
<evidence type="ECO:0000313" key="3">
    <source>
        <dbReference type="EMBL" id="KAK8853475.1"/>
    </source>
</evidence>
<dbReference type="Proteomes" id="UP001388673">
    <property type="component" value="Unassembled WGS sequence"/>
</dbReference>
<name>A0AAW0YYC8_9TREE</name>
<proteinExistence type="predicted"/>
<keyword evidence="4" id="KW-1185">Reference proteome</keyword>
<comment type="caution">
    <text evidence="3">The sequence shown here is derived from an EMBL/GenBank/DDBJ whole genome shotgun (WGS) entry which is preliminary data.</text>
</comment>
<protein>
    <submittedName>
        <fullName evidence="3">Uncharacterized protein</fullName>
    </submittedName>
</protein>
<dbReference type="KEGG" id="kne:92181440"/>
<feature type="compositionally biased region" description="Polar residues" evidence="1">
    <location>
        <begin position="207"/>
        <end position="219"/>
    </location>
</feature>
<feature type="signal peptide" evidence="2">
    <location>
        <begin position="1"/>
        <end position="16"/>
    </location>
</feature>
<dbReference type="RefSeq" id="XP_066802661.1">
    <property type="nucleotide sequence ID" value="XM_066947282.1"/>
</dbReference>
<gene>
    <name evidence="3" type="ORF">IAR55_004182</name>
</gene>
<dbReference type="GeneID" id="92181440"/>
<feature type="compositionally biased region" description="Low complexity" evidence="1">
    <location>
        <begin position="140"/>
        <end position="177"/>
    </location>
</feature>
<feature type="compositionally biased region" description="Low complexity" evidence="1">
    <location>
        <begin position="187"/>
        <end position="206"/>
    </location>
</feature>
<evidence type="ECO:0000256" key="1">
    <source>
        <dbReference type="SAM" id="MobiDB-lite"/>
    </source>
</evidence>
<feature type="chain" id="PRO_5043486184" evidence="2">
    <location>
        <begin position="17"/>
        <end position="464"/>
    </location>
</feature>
<sequence>MLIGLLPLLAISSASAYVIDSPPPSPSLAFSATFSATLSPSLSPSLGSVPSPHSPLISSSTIPSPLSPSLASAATVSATATADAGLGFDVPPPSKPKGLGTNAERLKRGLGPLPPTRRSSANKVRRSADPALLAARPGRGDTTTDNENNNGDGNATSTGTDGSNNGATTNNNTDGTTETPQNSNASTDDTNNGDQTGVTDGTGDNDPSSGENDGNSFNRGPTLLASKRKYTMRMRNPNDLSDMGPVTIPDGKQGNDLLSLDLSLPPLSILLPPSIPLTQPFEIVPTSSSPGDAFSGPRKVLGAIPRRRGSGSDGDGNSGDLANGSSNYANIGMAWPDATGLLHININAVAHPFLSNSNSDSANPSQLLANPTSTDTTHLLDASVVSNLPSELFGSPQSAIWTFHSRSSRLLAHFVNTDGNTVPTYFVTGGSCQHTLCLTADVAAFRDAYGQDALEVHVLATADV</sequence>
<dbReference type="EMBL" id="JBCAWK010000007">
    <property type="protein sequence ID" value="KAK8853475.1"/>
    <property type="molecule type" value="Genomic_DNA"/>
</dbReference>
<organism evidence="3 4">
    <name type="scientific">Kwoniella newhampshirensis</name>
    <dbReference type="NCBI Taxonomy" id="1651941"/>
    <lineage>
        <taxon>Eukaryota</taxon>
        <taxon>Fungi</taxon>
        <taxon>Dikarya</taxon>
        <taxon>Basidiomycota</taxon>
        <taxon>Agaricomycotina</taxon>
        <taxon>Tremellomycetes</taxon>
        <taxon>Tremellales</taxon>
        <taxon>Cryptococcaceae</taxon>
        <taxon>Kwoniella</taxon>
    </lineage>
</organism>
<evidence type="ECO:0000313" key="4">
    <source>
        <dbReference type="Proteomes" id="UP001388673"/>
    </source>
</evidence>
<evidence type="ECO:0000256" key="2">
    <source>
        <dbReference type="SAM" id="SignalP"/>
    </source>
</evidence>
<accession>A0AAW0YYC8</accession>
<reference evidence="3 4" key="1">
    <citation type="journal article" date="2024" name="bioRxiv">
        <title>Comparative genomics of Cryptococcus and Kwoniella reveals pathogenesis evolution and contrasting karyotype dynamics via intercentromeric recombination or chromosome fusion.</title>
        <authorList>
            <person name="Coelho M.A."/>
            <person name="David-Palma M."/>
            <person name="Shea T."/>
            <person name="Bowers K."/>
            <person name="McGinley-Smith S."/>
            <person name="Mohammad A.W."/>
            <person name="Gnirke A."/>
            <person name="Yurkov A.M."/>
            <person name="Nowrousian M."/>
            <person name="Sun S."/>
            <person name="Cuomo C.A."/>
            <person name="Heitman J."/>
        </authorList>
    </citation>
    <scope>NUCLEOTIDE SEQUENCE [LARGE SCALE GENOMIC DNA]</scope>
    <source>
        <strain evidence="3 4">CBS 13917</strain>
    </source>
</reference>
<keyword evidence="2" id="KW-0732">Signal</keyword>